<evidence type="ECO:0008006" key="3">
    <source>
        <dbReference type="Google" id="ProtNLM"/>
    </source>
</evidence>
<dbReference type="Proteomes" id="UP000008850">
    <property type="component" value="Chromosome"/>
</dbReference>
<dbReference type="HOGENOM" id="CLU_107084_0_0_5"/>
<protein>
    <recommendedName>
        <fullName evidence="3">Mu-like prophage protein gp16</fullName>
    </recommendedName>
</protein>
<evidence type="ECO:0000313" key="1">
    <source>
        <dbReference type="EMBL" id="AEQ50774.1"/>
    </source>
</evidence>
<reference evidence="1 2" key="1">
    <citation type="journal article" date="2012" name="J. Bacteriol.">
        <title>Complete genome sequence of Pelagibacterium halotolerans B2T.</title>
        <authorList>
            <person name="Huo Y.Y."/>
            <person name="Cheng H."/>
            <person name="Han X.F."/>
            <person name="Jiang X.W."/>
            <person name="Sun C."/>
            <person name="Zhang X.Q."/>
            <person name="Zhu X.F."/>
            <person name="Liu Y.F."/>
            <person name="Li P.F."/>
            <person name="Ni P.X."/>
            <person name="Wu M."/>
        </authorList>
    </citation>
    <scope>NUCLEOTIDE SEQUENCE [LARGE SCALE GENOMIC DNA]</scope>
    <source>
        <strain evidence="2">DSM 22347 / JCM 15775 / CGMCC 1.7692 / B2</strain>
    </source>
</reference>
<dbReference type="EMBL" id="CP003075">
    <property type="protein sequence ID" value="AEQ50774.1"/>
    <property type="molecule type" value="Genomic_DNA"/>
</dbReference>
<proteinExistence type="predicted"/>
<organism evidence="1 2">
    <name type="scientific">Pelagibacterium halotolerans (strain DSM 22347 / JCM 15775 / CGMCC 1.7692 / B2)</name>
    <dbReference type="NCBI Taxonomy" id="1082931"/>
    <lineage>
        <taxon>Bacteria</taxon>
        <taxon>Pseudomonadati</taxon>
        <taxon>Pseudomonadota</taxon>
        <taxon>Alphaproteobacteria</taxon>
        <taxon>Hyphomicrobiales</taxon>
        <taxon>Devosiaceae</taxon>
        <taxon>Pelagibacterium</taxon>
    </lineage>
</organism>
<dbReference type="InterPro" id="IPR009363">
    <property type="entry name" value="Phage_Mu_Gp16"/>
</dbReference>
<evidence type="ECO:0000313" key="2">
    <source>
        <dbReference type="Proteomes" id="UP000008850"/>
    </source>
</evidence>
<keyword evidence="2" id="KW-1185">Reference proteome</keyword>
<dbReference type="RefSeq" id="WP_014129923.1">
    <property type="nucleotide sequence ID" value="NC_016078.1"/>
</dbReference>
<name>G4RDE8_PELHB</name>
<sequence>MTAIKAIHASARALGLDEETRRDIYRKATGKSSLTEMSQGEQLKVLDALRASGAQPQPKGRKVLTGPYAKKLQALWIAGWNLGIVRNRDDKAMLAFIARQTGISNTAFLRDSAEARKAVEALKSWLGRDGGVRWGSSNGHDFLQHDPGKVAWAQWVKLTGAELPDTTGFYRAVQELVPEGRYPGRPLGALKPADWRTVMNALGARIRQAQTKHRKAG</sequence>
<dbReference type="KEGG" id="phl:KKY_735"/>
<dbReference type="AlphaFoldDB" id="G4RDE8"/>
<accession>G4RDE8</accession>
<dbReference type="Pfam" id="PF06252">
    <property type="entry name" value="GemA"/>
    <property type="match status" value="1"/>
</dbReference>
<dbReference type="eggNOG" id="COG4382">
    <property type="taxonomic scope" value="Bacteria"/>
</dbReference>
<dbReference type="STRING" id="1082931.KKY_735"/>
<gene>
    <name evidence="1" type="ordered locus">KKY_735</name>
</gene>